<sequence length="1807" mass="206237">METMEKFDKEQQVDGCGDFEALPALSEEEENVSLADVLSLQDSCLTEDEIWAICLECSKSLKSISHAPIFQTLCITPDTLAFNTNGNVCFMEDISDDPEGAFTPPEIDVTGNTFAAHIFSLGATLEAVVEYMMEPEIYSECSQDLHTLLEKMQEENPKDRPEIEDVIFLCEEKLKLSSSSDICQCLSAIGRTVLSMESCGAFEDSCNNLWKRRDNQKISLYEQCADDYLRENSSPDVEADSGRNSSAVCIANDQSEDMKEVKNNLVNEGFCYQPVSSPTAKCKEEEKSTEYNTLETKPYTCELGTKMLKTNCLRKVTTFPMLPFESETEPRTFFPIKTQNGPLTRKYNPLQSKSLSLLSNNHNVLERGLNYGHRNSQLGPNAGYFQETNSYLKEFYLNPKIPWLYQYHVKSCDDNKADFQPYNHSVSETQENFGKLNGSNESHSSYQILESYEPWQYCENSPCSNKNTMLGVGTVSTVFTELNKNRYSSNSLNSPAKKLTKRKDCYIEDMHYIEDSLQFSEDRKSDMKNNEQCIFLKHLLTQYGEPLKDYELWALCRECLLTLETYADYPEYLCLDSVMINNDGSILFVPPKSEDSYDMFYLAPEISEEDFVPEKVCIYCIAAILWRAAKCNFPADRKLVLPRKLKNFLLEMARRNSEDRPSLADAIKTCDSYLLEESINSKKVLAFLTKYAFQGFKEADSFNDSLPLDFETERHSVDDNLGFLPMSNESKLKAVKGPVPCQLPLNRENTTLPFAFTSSATHFKPIILHQNMDSKKNATASVMVQDETIVEEMVPVNEKNSLDLNIDTENQKVEGIDLPVTSMTSDILEPDTQKHLNTNSCMDNLPLLSKSSCISQEIRISQSPSSSISSCTVSSSLTFINNFLLKQDPETRVLTLVPVQIAVSEQIPNQPLHSQTAYSCSSLHVLLSDSIVSYAADKALQQKSSVNHLRNCKPTDAQSKFWDMKAQINSLPPATINNETQMKCFEKAALHIINIGPGTATESSGSLSDHTSHIYMNQKTASPVMVGTSYPNNGINEPVLMNIVHLIQEELPFNTSWENTDEIVAIGKYIFGVRDLQYNTFCTAVSEKFCEFNWKEKLLANLYDAANDRSPLTIKMDEIKHHGDTFQGQNKPKSFLNANEETNFSVSVADDLPQDNTEKEVRTEIEEECLQTNTTYIDPDFPEEVQSQEELLVLKEEDIYTGSPCLSELNGFCPGWRSAFYGSECFSLEVHDYVRKLGKRRDSGTQNIGAKIVELEQQIMIETKNYNKSRRFYYRLLHKDWRREGGEVKTMLPKLMRQLEETRSRAHFLELAKEYLQIINTEKWGIEPSNLLKVVNMARNETLGISSLDSMLLFYNINKNQCNKSQYNNSQPRNLHAGTPLGLMAYLYSRNAFLEGYVQQFLFTFRYFCSQEELLQFLLDRISITLPSPENCPLLSKINFRSFSILQMWIESCYAVDFAVNPDFMRTLKDFLISKVVPLSGYSKWLLSWLDLITSRKEKSVSLCFQMENWREMEQPCETQSLRSSCRRLSKNILLKSFNWKPSKRNEVIAPYQKDKQPMIASSLPKQCFTNITESFHGEEYFLTEYTAQQLCCQLTLLEQEMFHKCHPVHFLNSRFLGVKDKSVPLQKVASAELLPTQIYNLFVKNCVQDDYLLQLLKYADNVSTWVAAEIVTSYSTKVFLKSDSLCLMEGERFKTLPTIPSAHVLAMHVQQLETGGFTMKNGTFKWTKLRTIAKVVSQIHAFQENPYMLSPDRKLQSFLRHRIASFNDADISALAAVNSANFHQMPAEKQSRKIQDTLQKMKTMFQ</sequence>
<evidence type="ECO:0000256" key="1">
    <source>
        <dbReference type="ARBA" id="ARBA00022658"/>
    </source>
</evidence>
<dbReference type="GeneTree" id="ENSGT00390000011408"/>
<dbReference type="Bgee" id="ENSACAG00000005992">
    <property type="expression patterns" value="Expressed in heart and 7 other cell types or tissues"/>
</dbReference>
<evidence type="ECO:0000259" key="5">
    <source>
        <dbReference type="PROSITE" id="PS51377"/>
    </source>
</evidence>
<dbReference type="PANTHER" id="PTHR21560">
    <property type="entry name" value="VERY KIND PROTEIN"/>
    <property type="match status" value="1"/>
</dbReference>
<dbReference type="Pfam" id="PF00618">
    <property type="entry name" value="RasGEF_N"/>
    <property type="match status" value="1"/>
</dbReference>
<keyword evidence="1 3" id="KW-0344">Guanine-nucleotide releasing factor</keyword>
<reference evidence="6" key="1">
    <citation type="submission" date="2009-12" db="EMBL/GenBank/DDBJ databases">
        <title>The Genome Sequence of Anolis carolinensis (Green Anole Lizard).</title>
        <authorList>
            <consortium name="The Genome Sequencing Platform"/>
            <person name="Di Palma F."/>
            <person name="Alfoldi J."/>
            <person name="Heiman D."/>
            <person name="Young S."/>
            <person name="Grabherr M."/>
            <person name="Johnson J."/>
            <person name="Lander E.S."/>
            <person name="Lindblad-Toh K."/>
        </authorList>
    </citation>
    <scope>NUCLEOTIDE SEQUENCE [LARGE SCALE GENOMIC DNA]</scope>
    <source>
        <strain evidence="6">JBL SC #1</strain>
    </source>
</reference>
<dbReference type="Proteomes" id="UP000001646">
    <property type="component" value="Unplaced"/>
</dbReference>
<protein>
    <recommendedName>
        <fullName evidence="8">Protein kinase domain-containing protein</fullName>
    </recommendedName>
</protein>
<evidence type="ECO:0000256" key="3">
    <source>
        <dbReference type="PROSITE-ProRule" id="PRU00135"/>
    </source>
</evidence>
<dbReference type="Ensembl" id="ENSACAT00000052673.1">
    <property type="protein sequence ID" value="ENSACAP00000039393.1"/>
    <property type="gene ID" value="ENSACAG00000005992.4"/>
</dbReference>
<feature type="domain" description="KIND" evidence="5">
    <location>
        <begin position="32"/>
        <end position="212"/>
    </location>
</feature>
<dbReference type="Gene3D" id="1.10.840.10">
    <property type="entry name" value="Ras guanine-nucleotide exchange factors catalytic domain"/>
    <property type="match status" value="2"/>
</dbReference>
<dbReference type="SMART" id="SM00750">
    <property type="entry name" value="KIND"/>
    <property type="match status" value="2"/>
</dbReference>
<feature type="domain" description="N-terminal Ras-GEF" evidence="4">
    <location>
        <begin position="1371"/>
        <end position="1497"/>
    </location>
</feature>
<name>A0A803TW03_ANOCA</name>
<dbReference type="InterPro" id="IPR000651">
    <property type="entry name" value="Ras-like_Gua-exchang_fac_N"/>
</dbReference>
<keyword evidence="7" id="KW-1185">Reference proteome</keyword>
<reference evidence="6" key="2">
    <citation type="submission" date="2025-08" db="UniProtKB">
        <authorList>
            <consortium name="Ensembl"/>
        </authorList>
    </citation>
    <scope>IDENTIFICATION</scope>
</reference>
<dbReference type="InterPro" id="IPR011019">
    <property type="entry name" value="KIND_dom"/>
</dbReference>
<dbReference type="PROSITE" id="PS51377">
    <property type="entry name" value="KIND"/>
    <property type="match status" value="2"/>
</dbReference>
<evidence type="ECO:0000256" key="2">
    <source>
        <dbReference type="ARBA" id="ARBA00022737"/>
    </source>
</evidence>
<reference evidence="6" key="3">
    <citation type="submission" date="2025-09" db="UniProtKB">
        <authorList>
            <consortium name="Ensembl"/>
        </authorList>
    </citation>
    <scope>IDENTIFICATION</scope>
</reference>
<dbReference type="CDD" id="cd06224">
    <property type="entry name" value="REM"/>
    <property type="match status" value="1"/>
</dbReference>
<dbReference type="InterPro" id="IPR011009">
    <property type="entry name" value="Kinase-like_dom_sf"/>
</dbReference>
<dbReference type="InterPro" id="IPR023578">
    <property type="entry name" value="Ras_GEF_dom_sf"/>
</dbReference>
<keyword evidence="2" id="KW-0677">Repeat</keyword>
<organism evidence="6 7">
    <name type="scientific">Anolis carolinensis</name>
    <name type="common">Green anole</name>
    <name type="synonym">American chameleon</name>
    <dbReference type="NCBI Taxonomy" id="28377"/>
    <lineage>
        <taxon>Eukaryota</taxon>
        <taxon>Metazoa</taxon>
        <taxon>Chordata</taxon>
        <taxon>Craniata</taxon>
        <taxon>Vertebrata</taxon>
        <taxon>Euteleostomi</taxon>
        <taxon>Lepidosauria</taxon>
        <taxon>Squamata</taxon>
        <taxon>Bifurcata</taxon>
        <taxon>Unidentata</taxon>
        <taxon>Episquamata</taxon>
        <taxon>Toxicofera</taxon>
        <taxon>Iguania</taxon>
        <taxon>Dactyloidae</taxon>
        <taxon>Anolis</taxon>
    </lineage>
</organism>
<dbReference type="InterPro" id="IPR029899">
    <property type="entry name" value="KNDC1"/>
</dbReference>
<dbReference type="GO" id="GO:0007264">
    <property type="term" value="P:small GTPase-mediated signal transduction"/>
    <property type="evidence" value="ECO:0007669"/>
    <property type="project" value="InterPro"/>
</dbReference>
<dbReference type="SUPFAM" id="SSF48366">
    <property type="entry name" value="Ras GEF"/>
    <property type="match status" value="1"/>
</dbReference>
<dbReference type="GO" id="GO:0005085">
    <property type="term" value="F:guanyl-nucleotide exchange factor activity"/>
    <property type="evidence" value="ECO:0007669"/>
    <property type="project" value="UniProtKB-KW"/>
</dbReference>
<evidence type="ECO:0000313" key="6">
    <source>
        <dbReference type="Ensembl" id="ENSACAP00000039393.1"/>
    </source>
</evidence>
<dbReference type="Gene3D" id="1.10.510.10">
    <property type="entry name" value="Transferase(Phosphotransferase) domain 1"/>
    <property type="match status" value="2"/>
</dbReference>
<gene>
    <name evidence="6" type="primary">kndc1</name>
</gene>
<feature type="domain" description="KIND" evidence="5">
    <location>
        <begin position="534"/>
        <end position="698"/>
    </location>
</feature>
<dbReference type="FunFam" id="1.10.510.10:FF:000529">
    <property type="entry name" value="Kinase non-catalytic C-lobe domain-containing 1"/>
    <property type="match status" value="1"/>
</dbReference>
<evidence type="ECO:0000259" key="4">
    <source>
        <dbReference type="PROSITE" id="PS50212"/>
    </source>
</evidence>
<dbReference type="InterPro" id="IPR036964">
    <property type="entry name" value="RASGEF_cat_dom_sf"/>
</dbReference>
<dbReference type="PROSITE" id="PS50212">
    <property type="entry name" value="RASGEF_NTER"/>
    <property type="match status" value="1"/>
</dbReference>
<dbReference type="Gene3D" id="1.20.870.10">
    <property type="entry name" value="Son of sevenless (SoS) protein Chain: S domain 1"/>
    <property type="match status" value="1"/>
</dbReference>
<evidence type="ECO:0000313" key="7">
    <source>
        <dbReference type="Proteomes" id="UP000001646"/>
    </source>
</evidence>
<dbReference type="SUPFAM" id="SSF56112">
    <property type="entry name" value="Protein kinase-like (PK-like)"/>
    <property type="match status" value="2"/>
</dbReference>
<evidence type="ECO:0008006" key="8">
    <source>
        <dbReference type="Google" id="ProtNLM"/>
    </source>
</evidence>
<accession>A0A803TW03</accession>
<proteinExistence type="predicted"/>
<dbReference type="PANTHER" id="PTHR21560:SF0">
    <property type="entry name" value="KINASE NON-CATALYTIC C-LOBE DOMAIN-CONTAINING PROTEIN 1"/>
    <property type="match status" value="1"/>
</dbReference>